<dbReference type="RefSeq" id="WP_010747603.1">
    <property type="nucleotide sequence ID" value="NZ_CP046123.1"/>
</dbReference>
<dbReference type="InterPro" id="IPR041657">
    <property type="entry name" value="HTH_17"/>
</dbReference>
<evidence type="ECO:0000259" key="1">
    <source>
        <dbReference type="Pfam" id="PF12728"/>
    </source>
</evidence>
<reference evidence="3 4" key="1">
    <citation type="submission" date="2019-11" db="EMBL/GenBank/DDBJ databases">
        <title>Detection and genome characteristic of a blood enterococcus casselifavus isolate from Zhengzhou,china.</title>
        <authorList>
            <person name="Wen P."/>
        </authorList>
    </citation>
    <scope>NUCLEOTIDE SEQUENCE [LARGE SCALE GENOMIC DNA]</scope>
    <source>
        <strain evidence="3 4">EC291</strain>
    </source>
</reference>
<dbReference type="Proteomes" id="UP000422837">
    <property type="component" value="Chromosome"/>
</dbReference>
<dbReference type="Proteomes" id="UP001268896">
    <property type="component" value="Unassembled WGS sequence"/>
</dbReference>
<evidence type="ECO:0000313" key="2">
    <source>
        <dbReference type="EMBL" id="MDT2966283.1"/>
    </source>
</evidence>
<evidence type="ECO:0000313" key="4">
    <source>
        <dbReference type="Proteomes" id="UP000422837"/>
    </source>
</evidence>
<dbReference type="Pfam" id="PF12728">
    <property type="entry name" value="HTH_17"/>
    <property type="match status" value="1"/>
</dbReference>
<name>A0AAW8US49_ENTCA</name>
<reference evidence="2" key="2">
    <citation type="submission" date="2023-03" db="EMBL/GenBank/DDBJ databases">
        <authorList>
            <person name="Shen W."/>
            <person name="Cai J."/>
        </authorList>
    </citation>
    <scope>NUCLEOTIDE SEQUENCE</scope>
    <source>
        <strain evidence="2">K72-2</strain>
    </source>
</reference>
<organism evidence="2 5">
    <name type="scientific">Enterococcus casseliflavus</name>
    <name type="common">Enterococcus flavescens</name>
    <dbReference type="NCBI Taxonomy" id="37734"/>
    <lineage>
        <taxon>Bacteria</taxon>
        <taxon>Bacillati</taxon>
        <taxon>Bacillota</taxon>
        <taxon>Bacilli</taxon>
        <taxon>Lactobacillales</taxon>
        <taxon>Enterococcaceae</taxon>
        <taxon>Enterococcus</taxon>
    </lineage>
</organism>
<gene>
    <name evidence="3" type="ORF">GFU50_03470</name>
    <name evidence="2" type="ORF">P7I32_17065</name>
</gene>
<protein>
    <submittedName>
        <fullName evidence="2">Helix-turn-helix domain-containing protein</fullName>
    </submittedName>
</protein>
<feature type="domain" description="Helix-turn-helix" evidence="1">
    <location>
        <begin position="19"/>
        <end position="65"/>
    </location>
</feature>
<evidence type="ECO:0000313" key="3">
    <source>
        <dbReference type="EMBL" id="QGN28617.1"/>
    </source>
</evidence>
<accession>A0AAW8US49</accession>
<sequence length="78" mass="8958">MDRNIYDVMFENYKDLVGINELREMLGGIGRNKAYGLLKANKIKHVKIGSNYKIPKKCVIEYLQDAQNVADEHTQAMV</sequence>
<dbReference type="EMBL" id="CP046123">
    <property type="protein sequence ID" value="QGN28617.1"/>
    <property type="molecule type" value="Genomic_DNA"/>
</dbReference>
<dbReference type="EMBL" id="JARQDV010000027">
    <property type="protein sequence ID" value="MDT2966283.1"/>
    <property type="molecule type" value="Genomic_DNA"/>
</dbReference>
<proteinExistence type="predicted"/>
<evidence type="ECO:0000313" key="5">
    <source>
        <dbReference type="Proteomes" id="UP001268896"/>
    </source>
</evidence>
<dbReference type="AlphaFoldDB" id="A0AAW8US49"/>